<dbReference type="EMBL" id="BARW01018758">
    <property type="protein sequence ID" value="GAJ01863.1"/>
    <property type="molecule type" value="Genomic_DNA"/>
</dbReference>
<dbReference type="AlphaFoldDB" id="X1T917"/>
<evidence type="ECO:0000313" key="1">
    <source>
        <dbReference type="EMBL" id="GAJ01863.1"/>
    </source>
</evidence>
<protein>
    <submittedName>
        <fullName evidence="1">Uncharacterized protein</fullName>
    </submittedName>
</protein>
<organism evidence="1">
    <name type="scientific">marine sediment metagenome</name>
    <dbReference type="NCBI Taxonomy" id="412755"/>
    <lineage>
        <taxon>unclassified sequences</taxon>
        <taxon>metagenomes</taxon>
        <taxon>ecological metagenomes</taxon>
    </lineage>
</organism>
<proteinExistence type="predicted"/>
<name>X1T917_9ZZZZ</name>
<reference evidence="1" key="1">
    <citation type="journal article" date="2014" name="Front. Microbiol.">
        <title>High frequency of phylogenetically diverse reductive dehalogenase-homologous genes in deep subseafloor sedimentary metagenomes.</title>
        <authorList>
            <person name="Kawai M."/>
            <person name="Futagami T."/>
            <person name="Toyoda A."/>
            <person name="Takaki Y."/>
            <person name="Nishi S."/>
            <person name="Hori S."/>
            <person name="Arai W."/>
            <person name="Tsubouchi T."/>
            <person name="Morono Y."/>
            <person name="Uchiyama I."/>
            <person name="Ito T."/>
            <person name="Fujiyama A."/>
            <person name="Inagaki F."/>
            <person name="Takami H."/>
        </authorList>
    </citation>
    <scope>NUCLEOTIDE SEQUENCE</scope>
    <source>
        <strain evidence="1">Expedition CK06-06</strain>
    </source>
</reference>
<accession>X1T917</accession>
<comment type="caution">
    <text evidence="1">The sequence shown here is derived from an EMBL/GenBank/DDBJ whole genome shotgun (WGS) entry which is preliminary data.</text>
</comment>
<sequence>MTAHKATEYLDTVLKAHPRLRPGDFGQAVKLGQEALAELVRLRKVIPILKDTLLPGEDPQ</sequence>
<gene>
    <name evidence="1" type="ORF">S12H4_32050</name>
</gene>